<reference evidence="1" key="1">
    <citation type="submission" date="2021-02" db="EMBL/GenBank/DDBJ databases">
        <authorList>
            <person name="Bekaert M."/>
        </authorList>
    </citation>
    <scope>NUCLEOTIDE SEQUENCE</scope>
    <source>
        <strain evidence="1">IoA-00</strain>
    </source>
</reference>
<accession>A0A7R8CIR1</accession>
<dbReference type="EMBL" id="HG994592">
    <property type="protein sequence ID" value="CAF2832934.1"/>
    <property type="molecule type" value="Genomic_DNA"/>
</dbReference>
<name>A0A7R8CIR1_LEPSM</name>
<dbReference type="Proteomes" id="UP000675881">
    <property type="component" value="Chromosome 13"/>
</dbReference>
<gene>
    <name evidence="1" type="ORF">LSAA_3936</name>
</gene>
<dbReference type="AlphaFoldDB" id="A0A7R8CIR1"/>
<keyword evidence="2" id="KW-1185">Reference proteome</keyword>
<sequence>MLLKIWLMGLILVIDPSNPQSLLKNTGKVQESKSFQSNANPSLENEPSSAVIFKKKIERENKCIKFKYIKRWRVHACVKFMVQHLGSNITTNTENINVLRRKELVLNIGMLLKIWLMGLILVIEPSNPHGLLKNTGKSQDVMKFQSNAKPVLKNEPSSGVISKDVERENKCIQFRYLKLLRMHVCVKFMVQDPKSNKTTNTGNTKRTLIN</sequence>
<organism evidence="1 2">
    <name type="scientific">Lepeophtheirus salmonis</name>
    <name type="common">Salmon louse</name>
    <name type="synonym">Caligus salmonis</name>
    <dbReference type="NCBI Taxonomy" id="72036"/>
    <lineage>
        <taxon>Eukaryota</taxon>
        <taxon>Metazoa</taxon>
        <taxon>Ecdysozoa</taxon>
        <taxon>Arthropoda</taxon>
        <taxon>Crustacea</taxon>
        <taxon>Multicrustacea</taxon>
        <taxon>Hexanauplia</taxon>
        <taxon>Copepoda</taxon>
        <taxon>Siphonostomatoida</taxon>
        <taxon>Caligidae</taxon>
        <taxon>Lepeophtheirus</taxon>
    </lineage>
</organism>
<proteinExistence type="predicted"/>
<protein>
    <submittedName>
        <fullName evidence="1">(salmon louse) hypothetical protein</fullName>
    </submittedName>
</protein>
<evidence type="ECO:0000313" key="1">
    <source>
        <dbReference type="EMBL" id="CAF2832934.1"/>
    </source>
</evidence>
<evidence type="ECO:0000313" key="2">
    <source>
        <dbReference type="Proteomes" id="UP000675881"/>
    </source>
</evidence>